<dbReference type="Pfam" id="PF07698">
    <property type="entry name" value="7TM-7TMR_HD"/>
    <property type="match status" value="1"/>
</dbReference>
<proteinExistence type="predicted"/>
<dbReference type="EMBL" id="VSSQ01020566">
    <property type="protein sequence ID" value="MPM65528.1"/>
    <property type="molecule type" value="Genomic_DNA"/>
</dbReference>
<feature type="transmembrane region" description="Helical" evidence="1">
    <location>
        <begin position="12"/>
        <end position="31"/>
    </location>
</feature>
<protein>
    <submittedName>
        <fullName evidence="3">Ribonuclease Y</fullName>
        <ecNumber evidence="3">3.1.-.-</ecNumber>
    </submittedName>
</protein>
<evidence type="ECO:0000259" key="2">
    <source>
        <dbReference type="SMART" id="SM00471"/>
    </source>
</evidence>
<dbReference type="Pfam" id="PF01966">
    <property type="entry name" value="HD"/>
    <property type="match status" value="1"/>
</dbReference>
<dbReference type="EC" id="3.1.-.-" evidence="3"/>
<keyword evidence="1" id="KW-0812">Transmembrane</keyword>
<dbReference type="InterPro" id="IPR052722">
    <property type="entry name" value="PgpH_phosphodiesterase"/>
</dbReference>
<dbReference type="CDD" id="cd00077">
    <property type="entry name" value="HDc"/>
    <property type="match status" value="1"/>
</dbReference>
<dbReference type="InterPro" id="IPR011621">
    <property type="entry name" value="Metal-dep_PHydrolase_7TM_intra"/>
</dbReference>
<dbReference type="Gene3D" id="1.10.3210.10">
    <property type="entry name" value="Hypothetical protein af1432"/>
    <property type="match status" value="1"/>
</dbReference>
<evidence type="ECO:0000313" key="3">
    <source>
        <dbReference type="EMBL" id="MPM65528.1"/>
    </source>
</evidence>
<comment type="caution">
    <text evidence="3">The sequence shown here is derived from an EMBL/GenBank/DDBJ whole genome shotgun (WGS) entry which is preliminary data.</text>
</comment>
<dbReference type="GO" id="GO:0016787">
    <property type="term" value="F:hydrolase activity"/>
    <property type="evidence" value="ECO:0007669"/>
    <property type="project" value="UniProtKB-KW"/>
</dbReference>
<dbReference type="SMART" id="SM00471">
    <property type="entry name" value="HDc"/>
    <property type="match status" value="1"/>
</dbReference>
<keyword evidence="3" id="KW-0378">Hydrolase</keyword>
<dbReference type="AlphaFoldDB" id="A0A645BKA4"/>
<accession>A0A645BKA4</accession>
<feature type="domain" description="HD/PDEase" evidence="2">
    <location>
        <begin position="217"/>
        <end position="373"/>
    </location>
</feature>
<reference evidence="3" key="1">
    <citation type="submission" date="2019-08" db="EMBL/GenBank/DDBJ databases">
        <authorList>
            <person name="Kucharzyk K."/>
            <person name="Murdoch R.W."/>
            <person name="Higgins S."/>
            <person name="Loffler F."/>
        </authorList>
    </citation>
    <scope>NUCLEOTIDE SEQUENCE</scope>
</reference>
<dbReference type="InterPro" id="IPR006674">
    <property type="entry name" value="HD_domain"/>
</dbReference>
<dbReference type="InterPro" id="IPR003607">
    <property type="entry name" value="HD/PDEase_dom"/>
</dbReference>
<keyword evidence="1" id="KW-0472">Membrane</keyword>
<sequence length="431" mass="49212">MGFTGSIYLLKIGQFFLIAAVLIMFAVSLYFLKKEILINSNKLNFLLMQMILIIMVTVIVRDYDQSYLYLVPYSVFALYITSFFTSKIVLPVYLIIMLPVIVIAQNGLEIYIINTLAGAMAIFTFSYFDRGWLQFINSFFVFGGLAFAYSSFRLIEEGSFSNFSLTLYGYFFWNSLFVIAAYPFLFLFEKIFSLVSNPRLRDLSDTNSPLMQEMAEKAPGTFQHSLQVANLAESAAREIGAYALLARVGALYHDIGKMCNPMCFIENQLHGVNFHDQLTPEESAKYIIQHVEDGVAIAKKAKIPQIVIDFILSHHGKSQTYYFYNKHVNAGGDPDKRDEFTYKGILPIYKEQVIVMMADAVEAASRTLSNYSEESISELVEKMANTRLFTEQLVNADISVKDIYTIKEIFKKKLLQVHHSRITYPERKSPN</sequence>
<feature type="transmembrane region" description="Helical" evidence="1">
    <location>
        <begin position="135"/>
        <end position="155"/>
    </location>
</feature>
<dbReference type="NCBIfam" id="TIGR00277">
    <property type="entry name" value="HDIG"/>
    <property type="match status" value="1"/>
</dbReference>
<evidence type="ECO:0000256" key="1">
    <source>
        <dbReference type="SAM" id="Phobius"/>
    </source>
</evidence>
<name>A0A645BKA4_9ZZZZ</name>
<dbReference type="InterPro" id="IPR006675">
    <property type="entry name" value="HDIG_dom"/>
</dbReference>
<feature type="transmembrane region" description="Helical" evidence="1">
    <location>
        <begin position="43"/>
        <end position="60"/>
    </location>
</feature>
<dbReference type="PANTHER" id="PTHR36442">
    <property type="entry name" value="CYCLIC-DI-AMP PHOSPHODIESTERASE PGPH"/>
    <property type="match status" value="1"/>
</dbReference>
<feature type="transmembrane region" description="Helical" evidence="1">
    <location>
        <begin position="110"/>
        <end position="128"/>
    </location>
</feature>
<dbReference type="PANTHER" id="PTHR36442:SF1">
    <property type="entry name" value="CYCLIC-DI-AMP PHOSPHODIESTERASE PGPH"/>
    <property type="match status" value="1"/>
</dbReference>
<keyword evidence="1" id="KW-1133">Transmembrane helix</keyword>
<gene>
    <name evidence="3" type="primary">rny_44</name>
    <name evidence="3" type="ORF">SDC9_112425</name>
</gene>
<dbReference type="SUPFAM" id="SSF109604">
    <property type="entry name" value="HD-domain/PDEase-like"/>
    <property type="match status" value="1"/>
</dbReference>
<organism evidence="3">
    <name type="scientific">bioreactor metagenome</name>
    <dbReference type="NCBI Taxonomy" id="1076179"/>
    <lineage>
        <taxon>unclassified sequences</taxon>
        <taxon>metagenomes</taxon>
        <taxon>ecological metagenomes</taxon>
    </lineage>
</organism>
<feature type="transmembrane region" description="Helical" evidence="1">
    <location>
        <begin position="167"/>
        <end position="188"/>
    </location>
</feature>